<evidence type="ECO:0000313" key="3">
    <source>
        <dbReference type="EMBL" id="MDN3204072.1"/>
    </source>
</evidence>
<dbReference type="Pfam" id="PF04397">
    <property type="entry name" value="LytTR"/>
    <property type="match status" value="1"/>
</dbReference>
<keyword evidence="1" id="KW-0472">Membrane</keyword>
<feature type="transmembrane region" description="Helical" evidence="1">
    <location>
        <begin position="53"/>
        <end position="72"/>
    </location>
</feature>
<feature type="transmembrane region" description="Helical" evidence="1">
    <location>
        <begin position="84"/>
        <end position="106"/>
    </location>
</feature>
<reference evidence="3" key="1">
    <citation type="submission" date="2023-06" db="EMBL/GenBank/DDBJ databases">
        <title>Robiginitalea aurantiacus sp. nov. and Algoriphagus sediminis sp. nov., isolated from coastal sediment.</title>
        <authorList>
            <person name="Zhou Z.Y."/>
            <person name="An J."/>
            <person name="Jia Y.W."/>
            <person name="Du Z.J."/>
        </authorList>
    </citation>
    <scope>NUCLEOTIDE SEQUENCE</scope>
    <source>
        <strain evidence="3">C2-7</strain>
    </source>
</reference>
<protein>
    <submittedName>
        <fullName evidence="3">LytTR family transcriptional regulator DNA-binding domain-containing protein</fullName>
    </submittedName>
</protein>
<dbReference type="GO" id="GO:0003677">
    <property type="term" value="F:DNA binding"/>
    <property type="evidence" value="ECO:0007669"/>
    <property type="project" value="UniProtKB-KW"/>
</dbReference>
<evidence type="ECO:0000313" key="4">
    <source>
        <dbReference type="Proteomes" id="UP001171916"/>
    </source>
</evidence>
<feature type="transmembrane region" description="Helical" evidence="1">
    <location>
        <begin position="16"/>
        <end position="33"/>
    </location>
</feature>
<dbReference type="RefSeq" id="WP_289999626.1">
    <property type="nucleotide sequence ID" value="NZ_JAUEPH010000003.1"/>
</dbReference>
<evidence type="ECO:0000256" key="1">
    <source>
        <dbReference type="SAM" id="Phobius"/>
    </source>
</evidence>
<proteinExistence type="predicted"/>
<feature type="transmembrane region" description="Helical" evidence="1">
    <location>
        <begin position="118"/>
        <end position="140"/>
    </location>
</feature>
<gene>
    <name evidence="3" type="ORF">QVH07_07920</name>
</gene>
<comment type="caution">
    <text evidence="3">The sequence shown here is derived from an EMBL/GenBank/DDBJ whole genome shotgun (WGS) entry which is preliminary data.</text>
</comment>
<dbReference type="InterPro" id="IPR007492">
    <property type="entry name" value="LytTR_DNA-bd_dom"/>
</dbReference>
<evidence type="ECO:0000259" key="2">
    <source>
        <dbReference type="SMART" id="SM00850"/>
    </source>
</evidence>
<keyword evidence="4" id="KW-1185">Reference proteome</keyword>
<feature type="domain" description="HTH LytTR-type" evidence="2">
    <location>
        <begin position="160"/>
        <end position="257"/>
    </location>
</feature>
<dbReference type="Gene3D" id="2.40.50.1020">
    <property type="entry name" value="LytTr DNA-binding domain"/>
    <property type="match status" value="1"/>
</dbReference>
<name>A0ABT7YC43_9BACT</name>
<keyword evidence="3" id="KW-0238">DNA-binding</keyword>
<keyword evidence="1" id="KW-0812">Transmembrane</keyword>
<dbReference type="EMBL" id="JAUEPH010000003">
    <property type="protein sequence ID" value="MDN3204072.1"/>
    <property type="molecule type" value="Genomic_DNA"/>
</dbReference>
<sequence>MSPAYRKYLNSKRFKWIITLVSGLFLFYILYVFNAYQIQTGISFSGHTLLARAFWFGLANSLCFAIFEFGLSRYIQRRTWAHQTIWLLIELIFAAHVTFLVFNIFWNWTEMYWDSYFLMMRECFAMMITPVVISYGIGFIPGRQKSIPQDLISLASENGKDLIKLRIEDLLFIKSAGNYVEVFIKHGEETKKQLLRNSLKSLEENETLRPLLVRSHRSYLVNPVNVARVIQSKGKMELELKSIVIPVSSKYESNFLD</sequence>
<organism evidence="3 4">
    <name type="scientific">Algoriphagus sediminis</name>
    <dbReference type="NCBI Taxonomy" id="3057113"/>
    <lineage>
        <taxon>Bacteria</taxon>
        <taxon>Pseudomonadati</taxon>
        <taxon>Bacteroidota</taxon>
        <taxon>Cytophagia</taxon>
        <taxon>Cytophagales</taxon>
        <taxon>Cyclobacteriaceae</taxon>
        <taxon>Algoriphagus</taxon>
    </lineage>
</organism>
<keyword evidence="1" id="KW-1133">Transmembrane helix</keyword>
<dbReference type="Proteomes" id="UP001171916">
    <property type="component" value="Unassembled WGS sequence"/>
</dbReference>
<accession>A0ABT7YC43</accession>
<dbReference type="SMART" id="SM00850">
    <property type="entry name" value="LytTR"/>
    <property type="match status" value="1"/>
</dbReference>